<feature type="compositionally biased region" description="Basic and acidic residues" evidence="1">
    <location>
        <begin position="781"/>
        <end position="796"/>
    </location>
</feature>
<dbReference type="GO" id="GO:0071036">
    <property type="term" value="P:nuclear polyadenylation-dependent snoRNA catabolic process"/>
    <property type="evidence" value="ECO:0007669"/>
    <property type="project" value="TreeGrafter"/>
</dbReference>
<dbReference type="SUPFAM" id="SSF53098">
    <property type="entry name" value="Ribonuclease H-like"/>
    <property type="match status" value="1"/>
</dbReference>
<reference evidence="3" key="1">
    <citation type="submission" date="2021-02" db="EMBL/GenBank/DDBJ databases">
        <authorList>
            <person name="Nowell W R."/>
        </authorList>
    </citation>
    <scope>NUCLEOTIDE SEQUENCE</scope>
</reference>
<dbReference type="GO" id="GO:0071051">
    <property type="term" value="P:poly(A)-dependent snoRNA 3'-end processing"/>
    <property type="evidence" value="ECO:0007669"/>
    <property type="project" value="TreeGrafter"/>
</dbReference>
<name>A0A814XEG2_9BILA</name>
<dbReference type="EMBL" id="CAJOBC010009090">
    <property type="protein sequence ID" value="CAF3979083.1"/>
    <property type="molecule type" value="Genomic_DNA"/>
</dbReference>
<dbReference type="AlphaFoldDB" id="A0A814XEG2"/>
<dbReference type="GO" id="GO:0071040">
    <property type="term" value="P:nuclear polyadenylation-dependent antisense transcript catabolic process"/>
    <property type="evidence" value="ECO:0007669"/>
    <property type="project" value="TreeGrafter"/>
</dbReference>
<dbReference type="InterPro" id="IPR012337">
    <property type="entry name" value="RNaseH-like_sf"/>
</dbReference>
<dbReference type="Gene3D" id="3.30.420.10">
    <property type="entry name" value="Ribonuclease H-like superfamily/Ribonuclease H"/>
    <property type="match status" value="1"/>
</dbReference>
<dbReference type="EMBL" id="CAJNOQ010009089">
    <property type="protein sequence ID" value="CAF1215240.1"/>
    <property type="molecule type" value="Genomic_DNA"/>
</dbReference>
<dbReference type="PANTHER" id="PTHR12124">
    <property type="entry name" value="POLYMYOSITIS/SCLERODERMA AUTOANTIGEN-RELATED"/>
    <property type="match status" value="1"/>
</dbReference>
<dbReference type="GO" id="GO:0000467">
    <property type="term" value="P:exonucleolytic trimming to generate mature 3'-end of 5.8S rRNA from tricistronic rRNA transcript (SSU-rRNA, 5.8S rRNA, LSU-rRNA)"/>
    <property type="evidence" value="ECO:0007669"/>
    <property type="project" value="InterPro"/>
</dbReference>
<dbReference type="GO" id="GO:0071044">
    <property type="term" value="P:histone mRNA catabolic process"/>
    <property type="evidence" value="ECO:0007669"/>
    <property type="project" value="TreeGrafter"/>
</dbReference>
<evidence type="ECO:0000313" key="5">
    <source>
        <dbReference type="Proteomes" id="UP000663829"/>
    </source>
</evidence>
<dbReference type="Pfam" id="PF01612">
    <property type="entry name" value="DNA_pol_A_exo1"/>
    <property type="match status" value="1"/>
</dbReference>
<organism evidence="3 5">
    <name type="scientific">Didymodactylos carnosus</name>
    <dbReference type="NCBI Taxonomy" id="1234261"/>
    <lineage>
        <taxon>Eukaryota</taxon>
        <taxon>Metazoa</taxon>
        <taxon>Spiralia</taxon>
        <taxon>Gnathifera</taxon>
        <taxon>Rotifera</taxon>
        <taxon>Eurotatoria</taxon>
        <taxon>Bdelloidea</taxon>
        <taxon>Philodinida</taxon>
        <taxon>Philodinidae</taxon>
        <taxon>Didymodactylos</taxon>
    </lineage>
</organism>
<dbReference type="GO" id="GO:0071038">
    <property type="term" value="P:TRAMP-dependent tRNA surveillance pathway"/>
    <property type="evidence" value="ECO:0007669"/>
    <property type="project" value="TreeGrafter"/>
</dbReference>
<dbReference type="Proteomes" id="UP000663829">
    <property type="component" value="Unassembled WGS sequence"/>
</dbReference>
<feature type="non-terminal residue" evidence="3">
    <location>
        <position position="1"/>
    </location>
</feature>
<evidence type="ECO:0000256" key="1">
    <source>
        <dbReference type="SAM" id="MobiDB-lite"/>
    </source>
</evidence>
<dbReference type="GO" id="GO:0000176">
    <property type="term" value="C:nuclear exosome (RNase complex)"/>
    <property type="evidence" value="ECO:0007669"/>
    <property type="project" value="TreeGrafter"/>
</dbReference>
<evidence type="ECO:0000313" key="4">
    <source>
        <dbReference type="EMBL" id="CAF3979083.1"/>
    </source>
</evidence>
<dbReference type="GO" id="GO:0071035">
    <property type="term" value="P:nuclear polyadenylation-dependent rRNA catabolic process"/>
    <property type="evidence" value="ECO:0007669"/>
    <property type="project" value="TreeGrafter"/>
</dbReference>
<evidence type="ECO:0000313" key="3">
    <source>
        <dbReference type="EMBL" id="CAF1215240.1"/>
    </source>
</evidence>
<dbReference type="OrthoDB" id="2250022at2759"/>
<dbReference type="PANTHER" id="PTHR12124:SF47">
    <property type="entry name" value="EXOSOME COMPONENT 10"/>
    <property type="match status" value="1"/>
</dbReference>
<dbReference type="GO" id="GO:0003727">
    <property type="term" value="F:single-stranded RNA binding"/>
    <property type="evidence" value="ECO:0007669"/>
    <property type="project" value="TreeGrafter"/>
</dbReference>
<proteinExistence type="predicted"/>
<accession>A0A814XEG2</accession>
<dbReference type="Proteomes" id="UP000681722">
    <property type="component" value="Unassembled WGS sequence"/>
</dbReference>
<feature type="domain" description="3'-5' exonuclease" evidence="2">
    <location>
        <begin position="428"/>
        <end position="568"/>
    </location>
</feature>
<dbReference type="GO" id="GO:0071037">
    <property type="term" value="P:nuclear polyadenylation-dependent snRNA catabolic process"/>
    <property type="evidence" value="ECO:0007669"/>
    <property type="project" value="TreeGrafter"/>
</dbReference>
<dbReference type="InterPro" id="IPR036397">
    <property type="entry name" value="RNaseH_sf"/>
</dbReference>
<comment type="caution">
    <text evidence="3">The sequence shown here is derived from an EMBL/GenBank/DDBJ whole genome shotgun (WGS) entry which is preliminary data.</text>
</comment>
<gene>
    <name evidence="3" type="ORF">GPM918_LOCUS24417</name>
    <name evidence="4" type="ORF">SRO942_LOCUS24416</name>
</gene>
<protein>
    <recommendedName>
        <fullName evidence="2">3'-5' exonuclease domain-containing protein</fullName>
    </recommendedName>
</protein>
<dbReference type="GO" id="GO:0005730">
    <property type="term" value="C:nucleolus"/>
    <property type="evidence" value="ECO:0007669"/>
    <property type="project" value="TreeGrafter"/>
</dbReference>
<keyword evidence="5" id="KW-1185">Reference proteome</keyword>
<evidence type="ECO:0000259" key="2">
    <source>
        <dbReference type="SMART" id="SM00474"/>
    </source>
</evidence>
<dbReference type="InterPro" id="IPR045092">
    <property type="entry name" value="Rrp6-like"/>
</dbReference>
<dbReference type="SMART" id="SM00474">
    <property type="entry name" value="35EXOc"/>
    <property type="match status" value="1"/>
</dbReference>
<dbReference type="GO" id="GO:0000175">
    <property type="term" value="F:3'-5'-RNA exonuclease activity"/>
    <property type="evidence" value="ECO:0007669"/>
    <property type="project" value="InterPro"/>
</dbReference>
<dbReference type="InterPro" id="IPR002562">
    <property type="entry name" value="3'-5'_exonuclease_dom"/>
</dbReference>
<feature type="region of interest" description="Disordered" evidence="1">
    <location>
        <begin position="771"/>
        <end position="796"/>
    </location>
</feature>
<dbReference type="GO" id="GO:0071039">
    <property type="term" value="P:nuclear polyadenylation-dependent CUT catabolic process"/>
    <property type="evidence" value="ECO:0007669"/>
    <property type="project" value="TreeGrafter"/>
</dbReference>
<sequence length="796" mass="93227">MNDKAIAATSILTRRSLSHLATIILKPFTQQCMKCNQKLIPTFKQSVTFLTSYTGFRNYAECYNNRLKRLQQQELQLYETIIQDDHPLDRRQLQRDWFIYECSLYSFFMKQSDYFIIPSTLNDVHVTNFYEKNFSWWYEAFVMFWSTHHNNIKCLRTSEKQSDDDQGRGQAFVTDGFQKSDRHICSNKNKFISTRKFPELHFGCGRTPSRIPNRKANNGEQALYCDTCKGELLVSDEMCKNSNADESKGIFSGCNVRRIDRFVGKTRKTSSGIIYTCSPCGIVLAFDELFRSEQVFICLWHWFKLLDCVQQFYDDTLISKCFIYDNACSVYLYLHKNYGKLIKKTNESQFVFNRSYDVSKKKREVIKKPQLNFTDKVNNNETTPFIPRIKLKLNAISPLSEIQASKLTLEQIQLRTPQVPKSLDDTKYVYVDCKVELNKMLDHIKLQRELAIDLEAHQLRSYYGFTCLIQMSSRTNDYLVDALALRDELHVLNNVFTDPSIVKVLHTSDIDIEWLQRDFAVYIVNLFDTFYAAKQLNLPPLPDDFIHYTRCNTHYLLYIHDILRNLLLESCQNNPLHLQQVYDRSRQVCQKTYRHRSFDPKAVKKLKLSPVDDQKAILGALYLLRDDIARREDESNGFVTDADGYIDRILDIITTGGQSYSGSTRVLWGLAAACPEENTRDSTPELVIEISSDVLQELKERITLRKLVKKMYKMEKLCGIPTTSERLKRLIDYKQQQEGDEQIEYEHDTKQYDNTRLRNHVARRTAIGAKHTGAHRIGYASERRKQRQAERRKQRK</sequence>